<name>A0A2N7S674_9MICC</name>
<dbReference type="RefSeq" id="WP_102598130.1">
    <property type="nucleotide sequence ID" value="NZ_JBQQKM010000013.1"/>
</dbReference>
<evidence type="ECO:0000313" key="2">
    <source>
        <dbReference type="Proteomes" id="UP000235739"/>
    </source>
</evidence>
<evidence type="ECO:0008006" key="3">
    <source>
        <dbReference type="Google" id="ProtNLM"/>
    </source>
</evidence>
<dbReference type="AlphaFoldDB" id="A0A2N7S674"/>
<dbReference type="InterPro" id="IPR010982">
    <property type="entry name" value="Lambda_DNA-bd_dom_sf"/>
</dbReference>
<proteinExistence type="predicted"/>
<comment type="caution">
    <text evidence="1">The sequence shown here is derived from an EMBL/GenBank/DDBJ whole genome shotgun (WGS) entry which is preliminary data.</text>
</comment>
<dbReference type="SUPFAM" id="SSF47413">
    <property type="entry name" value="lambda repressor-like DNA-binding domains"/>
    <property type="match status" value="1"/>
</dbReference>
<sequence length="90" mass="9587">MDATDRVFVKPRGVIRGGELTAGLLVAIDNQELTYRAVGEAAGVNHQTVWNLAHMRGGVDLAKAKGIAEAVGRHPNELFSHKNGDDLGVL</sequence>
<dbReference type="Proteomes" id="UP000235739">
    <property type="component" value="Unassembled WGS sequence"/>
</dbReference>
<dbReference type="EMBL" id="PNQX01000001">
    <property type="protein sequence ID" value="PMQ21649.1"/>
    <property type="molecule type" value="Genomic_DNA"/>
</dbReference>
<gene>
    <name evidence="1" type="ORF">CIK84_08995</name>
</gene>
<accession>A0A2N7S674</accession>
<reference evidence="1 2" key="1">
    <citation type="journal article" date="2017" name="Elife">
        <title>Extensive horizontal gene transfer in cheese-associated bacteria.</title>
        <authorList>
            <person name="Bonham K.S."/>
            <person name="Wolfe B.E."/>
            <person name="Dutton R.J."/>
        </authorList>
    </citation>
    <scope>NUCLEOTIDE SEQUENCE [LARGE SCALE GENOMIC DNA]</scope>
    <source>
        <strain evidence="1 2">JB182</strain>
    </source>
</reference>
<evidence type="ECO:0000313" key="1">
    <source>
        <dbReference type="EMBL" id="PMQ21649.1"/>
    </source>
</evidence>
<protein>
    <recommendedName>
        <fullName evidence="3">XRE family transcriptional regulator</fullName>
    </recommendedName>
</protein>
<dbReference type="GO" id="GO:0003677">
    <property type="term" value="F:DNA binding"/>
    <property type="evidence" value="ECO:0007669"/>
    <property type="project" value="InterPro"/>
</dbReference>
<organism evidence="1 2">
    <name type="scientific">Glutamicibacter arilaitensis</name>
    <dbReference type="NCBI Taxonomy" id="256701"/>
    <lineage>
        <taxon>Bacteria</taxon>
        <taxon>Bacillati</taxon>
        <taxon>Actinomycetota</taxon>
        <taxon>Actinomycetes</taxon>
        <taxon>Micrococcales</taxon>
        <taxon>Micrococcaceae</taxon>
        <taxon>Glutamicibacter</taxon>
    </lineage>
</organism>